<comment type="caution">
    <text evidence="1">The sequence shown here is derived from an EMBL/GenBank/DDBJ whole genome shotgun (WGS) entry which is preliminary data.</text>
</comment>
<evidence type="ECO:0000313" key="1">
    <source>
        <dbReference type="EMBL" id="RIV30364.1"/>
    </source>
</evidence>
<dbReference type="SUPFAM" id="SSF55961">
    <property type="entry name" value="Bet v1-like"/>
    <property type="match status" value="1"/>
</dbReference>
<keyword evidence="2" id="KW-1185">Reference proteome</keyword>
<reference evidence="1 2" key="1">
    <citation type="submission" date="2018-08" db="EMBL/GenBank/DDBJ databases">
        <title>Proposal of Muricauda 72 sp.nov. and Muricauda NH166 sp.nov., isolated from seawater.</title>
        <authorList>
            <person name="Cheng H."/>
            <person name="Wu Y.-H."/>
            <person name="Guo L.-L."/>
            <person name="Xu X.-W."/>
        </authorList>
    </citation>
    <scope>NUCLEOTIDE SEQUENCE [LARGE SCALE GENOMIC DNA]</scope>
    <source>
        <strain evidence="1 2">KCTC 22173</strain>
    </source>
</reference>
<dbReference type="Pfam" id="PF10604">
    <property type="entry name" value="Polyketide_cyc2"/>
    <property type="match status" value="1"/>
</dbReference>
<accession>A0A3A1N2K3</accession>
<dbReference type="OrthoDB" id="1443839at2"/>
<dbReference type="InterPro" id="IPR023393">
    <property type="entry name" value="START-like_dom_sf"/>
</dbReference>
<organism evidence="1 2">
    <name type="scientific">Flagellimonas lutimaris</name>
    <dbReference type="NCBI Taxonomy" id="475082"/>
    <lineage>
        <taxon>Bacteria</taxon>
        <taxon>Pseudomonadati</taxon>
        <taxon>Bacteroidota</taxon>
        <taxon>Flavobacteriia</taxon>
        <taxon>Flavobacteriales</taxon>
        <taxon>Flavobacteriaceae</taxon>
        <taxon>Flagellimonas</taxon>
    </lineage>
</organism>
<dbReference type="RefSeq" id="WP_119608946.1">
    <property type="nucleotide sequence ID" value="NZ_QXFH01000077.1"/>
</dbReference>
<dbReference type="Proteomes" id="UP000266067">
    <property type="component" value="Unassembled WGS sequence"/>
</dbReference>
<proteinExistence type="predicted"/>
<gene>
    <name evidence="1" type="ORF">D2V08_14770</name>
</gene>
<dbReference type="Gene3D" id="3.30.530.20">
    <property type="match status" value="1"/>
</dbReference>
<dbReference type="AlphaFoldDB" id="A0A3A1N2K3"/>
<protein>
    <submittedName>
        <fullName evidence="1">SRPBCC family protein</fullName>
    </submittedName>
</protein>
<dbReference type="EMBL" id="QXFH01000077">
    <property type="protein sequence ID" value="RIV30364.1"/>
    <property type="molecule type" value="Genomic_DNA"/>
</dbReference>
<evidence type="ECO:0000313" key="2">
    <source>
        <dbReference type="Proteomes" id="UP000266067"/>
    </source>
</evidence>
<name>A0A3A1N2K3_9FLAO</name>
<dbReference type="InterPro" id="IPR019587">
    <property type="entry name" value="Polyketide_cyclase/dehydratase"/>
</dbReference>
<sequence length="204" mass="23168">MRQLLIIPTLMLFVSCGNQNKVKMSEKTEMKTTSTFPKASDFVKSPLRNRMVLELNQPTSEVYDLVGDPANMSKYSAGLEKVETVVRNGKCTSYTCYFKPMAEGEKGVIHTEKVVWQETNLGWASTKKEATEFGFTESFSLTTLEAKGGKTILTWDMHFNHENEEMLVMNKTTLVGVFEDMAKQLIAKFEGKLIENYMEQSTQE</sequence>
<dbReference type="CDD" id="cd07812">
    <property type="entry name" value="SRPBCC"/>
    <property type="match status" value="1"/>
</dbReference>
<dbReference type="PROSITE" id="PS51257">
    <property type="entry name" value="PROKAR_LIPOPROTEIN"/>
    <property type="match status" value="1"/>
</dbReference>